<evidence type="ECO:0000313" key="2">
    <source>
        <dbReference type="Proteomes" id="UP000639772"/>
    </source>
</evidence>
<protein>
    <submittedName>
        <fullName evidence="1">Uncharacterized protein</fullName>
    </submittedName>
</protein>
<gene>
    <name evidence="1" type="ORF">HPP92_016835</name>
</gene>
<sequence length="54" mass="6198">MPAEVGEVLIKNYRHEVWKAMELLEVFKHRGRRYGGGDWPSICSAALVKDIQNV</sequence>
<reference evidence="1 2" key="1">
    <citation type="journal article" date="2020" name="Nat. Food">
        <title>A phased Vanilla planifolia genome enables genetic improvement of flavour and production.</title>
        <authorList>
            <person name="Hasing T."/>
            <person name="Tang H."/>
            <person name="Brym M."/>
            <person name="Khazi F."/>
            <person name="Huang T."/>
            <person name="Chambers A.H."/>
        </authorList>
    </citation>
    <scope>NUCLEOTIDE SEQUENCE [LARGE SCALE GENOMIC DNA]</scope>
    <source>
        <tissue evidence="1">Leaf</tissue>
    </source>
</reference>
<dbReference type="AlphaFoldDB" id="A0A835QM83"/>
<name>A0A835QM83_VANPL</name>
<accession>A0A835QM83</accession>
<comment type="caution">
    <text evidence="1">The sequence shown here is derived from an EMBL/GenBank/DDBJ whole genome shotgun (WGS) entry which is preliminary data.</text>
</comment>
<proteinExistence type="predicted"/>
<dbReference type="Proteomes" id="UP000639772">
    <property type="component" value="Unassembled WGS sequence"/>
</dbReference>
<organism evidence="1 2">
    <name type="scientific">Vanilla planifolia</name>
    <name type="common">Vanilla</name>
    <dbReference type="NCBI Taxonomy" id="51239"/>
    <lineage>
        <taxon>Eukaryota</taxon>
        <taxon>Viridiplantae</taxon>
        <taxon>Streptophyta</taxon>
        <taxon>Embryophyta</taxon>
        <taxon>Tracheophyta</taxon>
        <taxon>Spermatophyta</taxon>
        <taxon>Magnoliopsida</taxon>
        <taxon>Liliopsida</taxon>
        <taxon>Asparagales</taxon>
        <taxon>Orchidaceae</taxon>
        <taxon>Vanilloideae</taxon>
        <taxon>Vanilleae</taxon>
        <taxon>Vanilla</taxon>
    </lineage>
</organism>
<evidence type="ECO:0000313" key="1">
    <source>
        <dbReference type="EMBL" id="KAG0472289.1"/>
    </source>
</evidence>
<dbReference type="EMBL" id="JADCNM010000008">
    <property type="protein sequence ID" value="KAG0472289.1"/>
    <property type="molecule type" value="Genomic_DNA"/>
</dbReference>